<evidence type="ECO:0000259" key="3">
    <source>
        <dbReference type="PROSITE" id="PS51746"/>
    </source>
</evidence>
<name>A0ABU8RGU2_9ACTN</name>
<gene>
    <name evidence="4" type="ORF">WDZ17_02910</name>
</gene>
<dbReference type="Gene3D" id="3.60.40.10">
    <property type="entry name" value="PPM-type phosphatase domain"/>
    <property type="match status" value="1"/>
</dbReference>
<dbReference type="InterPro" id="IPR003018">
    <property type="entry name" value="GAF"/>
</dbReference>
<dbReference type="InterPro" id="IPR001932">
    <property type="entry name" value="PPM-type_phosphatase-like_dom"/>
</dbReference>
<evidence type="ECO:0000256" key="1">
    <source>
        <dbReference type="ARBA" id="ARBA00022801"/>
    </source>
</evidence>
<dbReference type="EC" id="3.1.3.16" evidence="4"/>
<feature type="region of interest" description="Disordered" evidence="2">
    <location>
        <begin position="228"/>
        <end position="249"/>
    </location>
</feature>
<dbReference type="PANTHER" id="PTHR43156">
    <property type="entry name" value="STAGE II SPORULATION PROTEIN E-RELATED"/>
    <property type="match status" value="1"/>
</dbReference>
<keyword evidence="5" id="KW-1185">Reference proteome</keyword>
<dbReference type="SUPFAM" id="SSF81606">
    <property type="entry name" value="PP2C-like"/>
    <property type="match status" value="1"/>
</dbReference>
<reference evidence="4 5" key="1">
    <citation type="journal article" date="2017" name="Int. J. Syst. Evol. Microbiol.">
        <title>Pseudokineococcus basanitobsidens sp. nov., isolated from volcanic rock.</title>
        <authorList>
            <person name="Lee D.W."/>
            <person name="Park M.Y."/>
            <person name="Kim J.J."/>
            <person name="Kim B.S."/>
        </authorList>
    </citation>
    <scope>NUCLEOTIDE SEQUENCE [LARGE SCALE GENOMIC DNA]</scope>
    <source>
        <strain evidence="4 5">DSM 103726</strain>
    </source>
</reference>
<dbReference type="RefSeq" id="WP_339573634.1">
    <property type="nucleotide sequence ID" value="NZ_JBBIAA010000002.1"/>
</dbReference>
<sequence>MPRQSGRGRPAPRRGTGPTGDGGDGAAWDLLEVATALVGASTHAEVVRRVLGAGLPLTGATGGAVLLREPDRAPADAPADGRAVGPADGQRGGASRGPGLRRWVGEGAGELLDVGDGCAGARAAATGRAVAAVEPGDVDRLAPGVRAAAVAALPLRSGGEVVGALEARWDAAPDGRAAVLLEALAAVAAQAVARVDADRARTRALAAAQGAGDRLAVLSEVGRLLAAVPGSAPGTGTSPRAGAGAGEEEVPERAAVDRSVGALARLVVPALADWCVVTVVDDAGRWRDSGAAHREPGRTPEVDGFARALVAMPSMGSALAGELRYRRTVVVPRISEAELAAALPEPGAAAAFRALDPCGVLVLPLGVRDRVVGSLLLVTETARGPHTGAEVEAAEEVARRAGAALDSAALFRAQKRLAEGLQRSMLTPPARLPGLDVAVRYEPASRRAEVGGDWYDVLVQPSGSPVVVIGDVMGHDVEAAAGMGQLRSLLRGIAYTTDEPPEEVLARTDAAMAGLGLATTATALVGRLDDLGPRGWRLVWSNAGHPPPVVLRADGRAEVAGTEHDLLLGVRPTTVRTPASLLLGAGDVLVLCTDGLLERRDQGLDVGIETLLRVLAQQPADVRASAQRLCDVVLAACAPGPREDDVALVAVRVR</sequence>
<feature type="region of interest" description="Disordered" evidence="2">
    <location>
        <begin position="1"/>
        <end position="26"/>
    </location>
</feature>
<dbReference type="Pfam" id="PF01590">
    <property type="entry name" value="GAF"/>
    <property type="match status" value="1"/>
</dbReference>
<protein>
    <submittedName>
        <fullName evidence="4">PP2C family protein-serine/threonine phosphatase</fullName>
        <ecNumber evidence="4">3.1.3.16</ecNumber>
    </submittedName>
</protein>
<dbReference type="SUPFAM" id="SSF55781">
    <property type="entry name" value="GAF domain-like"/>
    <property type="match status" value="2"/>
</dbReference>
<proteinExistence type="predicted"/>
<comment type="caution">
    <text evidence="4">The sequence shown here is derived from an EMBL/GenBank/DDBJ whole genome shotgun (WGS) entry which is preliminary data.</text>
</comment>
<dbReference type="PROSITE" id="PS51746">
    <property type="entry name" value="PPM_2"/>
    <property type="match status" value="1"/>
</dbReference>
<dbReference type="SMART" id="SM00065">
    <property type="entry name" value="GAF"/>
    <property type="match status" value="1"/>
</dbReference>
<dbReference type="GO" id="GO:0004722">
    <property type="term" value="F:protein serine/threonine phosphatase activity"/>
    <property type="evidence" value="ECO:0007669"/>
    <property type="project" value="UniProtKB-EC"/>
</dbReference>
<evidence type="ECO:0000256" key="2">
    <source>
        <dbReference type="SAM" id="MobiDB-lite"/>
    </source>
</evidence>
<feature type="region of interest" description="Disordered" evidence="2">
    <location>
        <begin position="72"/>
        <end position="100"/>
    </location>
</feature>
<accession>A0ABU8RGU2</accession>
<organism evidence="4 5">
    <name type="scientific">Pseudokineococcus basanitobsidens</name>
    <dbReference type="NCBI Taxonomy" id="1926649"/>
    <lineage>
        <taxon>Bacteria</taxon>
        <taxon>Bacillati</taxon>
        <taxon>Actinomycetota</taxon>
        <taxon>Actinomycetes</taxon>
        <taxon>Kineosporiales</taxon>
        <taxon>Kineosporiaceae</taxon>
        <taxon>Pseudokineococcus</taxon>
    </lineage>
</organism>
<feature type="domain" description="PPM-type phosphatase" evidence="3">
    <location>
        <begin position="438"/>
        <end position="653"/>
    </location>
</feature>
<dbReference type="Proteomes" id="UP001387100">
    <property type="component" value="Unassembled WGS sequence"/>
</dbReference>
<dbReference type="EMBL" id="JBBIAA010000002">
    <property type="protein sequence ID" value="MEJ5944243.1"/>
    <property type="molecule type" value="Genomic_DNA"/>
</dbReference>
<dbReference type="InterPro" id="IPR052016">
    <property type="entry name" value="Bact_Sigma-Reg"/>
</dbReference>
<dbReference type="Pfam" id="PF07228">
    <property type="entry name" value="SpoIIE"/>
    <property type="match status" value="1"/>
</dbReference>
<dbReference type="SMART" id="SM00331">
    <property type="entry name" value="PP2C_SIG"/>
    <property type="match status" value="1"/>
</dbReference>
<dbReference type="InterPro" id="IPR029016">
    <property type="entry name" value="GAF-like_dom_sf"/>
</dbReference>
<feature type="compositionally biased region" description="Low complexity" evidence="2">
    <location>
        <begin position="75"/>
        <end position="89"/>
    </location>
</feature>
<evidence type="ECO:0000313" key="4">
    <source>
        <dbReference type="EMBL" id="MEJ5944243.1"/>
    </source>
</evidence>
<dbReference type="InterPro" id="IPR036457">
    <property type="entry name" value="PPM-type-like_dom_sf"/>
</dbReference>
<keyword evidence="1 4" id="KW-0378">Hydrolase</keyword>
<dbReference type="Gene3D" id="3.30.450.40">
    <property type="match status" value="2"/>
</dbReference>
<feature type="compositionally biased region" description="Low complexity" evidence="2">
    <location>
        <begin position="7"/>
        <end position="16"/>
    </location>
</feature>
<dbReference type="PANTHER" id="PTHR43156:SF2">
    <property type="entry name" value="STAGE II SPORULATION PROTEIN E"/>
    <property type="match status" value="1"/>
</dbReference>
<evidence type="ECO:0000313" key="5">
    <source>
        <dbReference type="Proteomes" id="UP001387100"/>
    </source>
</evidence>